<evidence type="ECO:0000313" key="2">
    <source>
        <dbReference type="Proteomes" id="UP001320706"/>
    </source>
</evidence>
<evidence type="ECO:0000313" key="1">
    <source>
        <dbReference type="EMBL" id="KAK8216893.1"/>
    </source>
</evidence>
<protein>
    <submittedName>
        <fullName evidence="1">Uncharacterized protein</fullName>
    </submittedName>
</protein>
<gene>
    <name evidence="1" type="ORF">M8818_001856</name>
</gene>
<organism evidence="1 2">
    <name type="scientific">Zalaria obscura</name>
    <dbReference type="NCBI Taxonomy" id="2024903"/>
    <lineage>
        <taxon>Eukaryota</taxon>
        <taxon>Fungi</taxon>
        <taxon>Dikarya</taxon>
        <taxon>Ascomycota</taxon>
        <taxon>Pezizomycotina</taxon>
        <taxon>Dothideomycetes</taxon>
        <taxon>Dothideomycetidae</taxon>
        <taxon>Dothideales</taxon>
        <taxon>Zalariaceae</taxon>
        <taxon>Zalaria</taxon>
    </lineage>
</organism>
<dbReference type="EMBL" id="JAMKPW020000007">
    <property type="protein sequence ID" value="KAK8216893.1"/>
    <property type="molecule type" value="Genomic_DNA"/>
</dbReference>
<keyword evidence="2" id="KW-1185">Reference proteome</keyword>
<sequence length="1263" mass="139752">MHRYYQPWLDAHGSAMNVAAHVDSIARRDLKHNGYKPKSSQDKSLTAFAQLATLRLNVKRCMISLIDSTHQYVLAEATKTLSLVDDERHGPADELWLGSTVLARSDAVCSVCLTERYTVIDERTGHRKSGRGAVIPDLRLDDRYKEMPYVKQEPGLKFYAGVPIMTRNGIMIGAYAVSNDVPREPLTADEFSFMQDIAAAVMDHLEWARDRVDRYKGERIVKGLADFIEGTNANRVRPTENHAAKEKEGATQEEEVPQEAAGSAEPTSHLKRRSGIRTPRSSRSPAPELRTVPASPRKSAESPERDFLGKGDSLTRMLDRAAKTLRESTLADGVVFFGSLASNLTNTKQTMDGLLAADQGEIEASSKRSSREISTEALEQSQQDLPVGADAQDIDMSSDSDANSVKYSKIMGLSLADNNSEDSKLLRSSAFSVTSLEKYFEKFPHGKSFHFTDMGAGLSSSSEDEFSDGGRRRTSVPDIVVATQDATEQVINRKRKNKMNHTELLKKIPGIRNLIFLPLWDFVDEKWVAGGFIWTSTPGRMMNLDDDLSYLRAFGNSIMSEVARMNALKDDRAKTTFIASMSHELRSPLHGILGSVEFLQDTAADSYQSGLINSIATCGKTLLDTLDHVLDYAKINKLGRSKLRKQARQLRTLNGGDSGRDASTESLSITAEVDLGLLVEEVVEAVCAGHAFKKMHTGELSSQLHSSDLHKATKAFTSRGTKEDGFDRGAVAVLLDVSPRRSWMVRTQPGAIRRIIMNLLGNALKYTHSGFVAVSLRAQQWSADDHKFRAVFRVVDSGKGMSEEYQQNKLFIPFSQEDPFQPGTGLGLSIVRQIVDSLRGTIDLKSVQDVGTEVDISMSLQQADNAIQEPERAIMAVTERTKGLKLCLLDPNREKQRTVNDHIARLDTTIGELCAGWFKMEIISAQTMEDVQADMFLFTEPPSVEYLLENHGKRFKQSTSGKEIPLIIVCMNASEAISVSANHIKKLSELGRIVEVIPQPCGPRKMARVLHHCLRQVDKMSDNPPPVQKVSPPTSPPVGDSNTYIPPDAQNDVISPPVLTSFDRNPLSRDSSRSDVPHMVPPSAAVAFPGAPPLDPAAPGIDQAIQRSDSLPMRPRPDTPHLLLVDDNRINLQLLVMFMKKHNFSYEEATNGQEALDTYIAACTPTPESQSQSQDELSPPQPHRRRFDYILMDISMPVMDGLEATRRIREFEAENNLSRTTVIALTGLASAQAQREAEGSGVDIYLAKPVKFQELRGLLEMKK</sequence>
<proteinExistence type="predicted"/>
<name>A0ACC3SJI5_9PEZI</name>
<reference evidence="1" key="1">
    <citation type="submission" date="2024-02" db="EMBL/GenBank/DDBJ databases">
        <title>Metagenome Assembled Genome of Zalaria obscura JY119.</title>
        <authorList>
            <person name="Vighnesh L."/>
            <person name="Jagadeeshwari U."/>
            <person name="Venkata Ramana C."/>
            <person name="Sasikala C."/>
        </authorList>
    </citation>
    <scope>NUCLEOTIDE SEQUENCE</scope>
    <source>
        <strain evidence="1">JY119</strain>
    </source>
</reference>
<comment type="caution">
    <text evidence="1">The sequence shown here is derived from an EMBL/GenBank/DDBJ whole genome shotgun (WGS) entry which is preliminary data.</text>
</comment>
<dbReference type="Proteomes" id="UP001320706">
    <property type="component" value="Unassembled WGS sequence"/>
</dbReference>
<accession>A0ACC3SJI5</accession>